<feature type="transmembrane region" description="Helical" evidence="1">
    <location>
        <begin position="60"/>
        <end position="81"/>
    </location>
</feature>
<accession>A0ABW5LU95</accession>
<protein>
    <recommendedName>
        <fullName evidence="4">YcxB-like protein domain-containing protein</fullName>
    </recommendedName>
</protein>
<dbReference type="Proteomes" id="UP001597508">
    <property type="component" value="Unassembled WGS sequence"/>
</dbReference>
<dbReference type="EMBL" id="JBHULH010000003">
    <property type="protein sequence ID" value="MFD2567321.1"/>
    <property type="molecule type" value="Genomic_DNA"/>
</dbReference>
<name>A0ABW5LU95_9FLAO</name>
<evidence type="ECO:0000313" key="3">
    <source>
        <dbReference type="Proteomes" id="UP001597508"/>
    </source>
</evidence>
<keyword evidence="3" id="KW-1185">Reference proteome</keyword>
<proteinExistence type="predicted"/>
<comment type="caution">
    <text evidence="2">The sequence shown here is derived from an EMBL/GenBank/DDBJ whole genome shotgun (WGS) entry which is preliminary data.</text>
</comment>
<dbReference type="RefSeq" id="WP_379666029.1">
    <property type="nucleotide sequence ID" value="NZ_JBHULH010000003.1"/>
</dbReference>
<organism evidence="2 3">
    <name type="scientific">Pseudotenacibaculum haliotis</name>
    <dbReference type="NCBI Taxonomy" id="1862138"/>
    <lineage>
        <taxon>Bacteria</taxon>
        <taxon>Pseudomonadati</taxon>
        <taxon>Bacteroidota</taxon>
        <taxon>Flavobacteriia</taxon>
        <taxon>Flavobacteriales</taxon>
        <taxon>Flavobacteriaceae</taxon>
        <taxon>Pseudotenacibaculum</taxon>
    </lineage>
</organism>
<keyword evidence="1" id="KW-0472">Membrane</keyword>
<gene>
    <name evidence="2" type="ORF">ACFSRZ_08050</name>
</gene>
<evidence type="ECO:0008006" key="4">
    <source>
        <dbReference type="Google" id="ProtNLM"/>
    </source>
</evidence>
<sequence length="186" mass="21539">MIPIDIEKSKEKGKLVICESPFIKVSEYLLYSMFAFFFPFMAILNFIHNVNNNNPITNSLLFLIFSFVLSSFFVYSIINITSLKRVKGLSRSNNSNIVKKIAENNNWHISSNNQQATIIYFSWRETLTDWGKQMTIIYDKNDILVNCISFGKHSTPSPIHWFANRSKVNELINGFKDEINARSHSL</sequence>
<keyword evidence="1" id="KW-0812">Transmembrane</keyword>
<evidence type="ECO:0000313" key="2">
    <source>
        <dbReference type="EMBL" id="MFD2567321.1"/>
    </source>
</evidence>
<feature type="transmembrane region" description="Helical" evidence="1">
    <location>
        <begin position="28"/>
        <end position="48"/>
    </location>
</feature>
<evidence type="ECO:0000256" key="1">
    <source>
        <dbReference type="SAM" id="Phobius"/>
    </source>
</evidence>
<reference evidence="3" key="1">
    <citation type="journal article" date="2019" name="Int. J. Syst. Evol. Microbiol.">
        <title>The Global Catalogue of Microorganisms (GCM) 10K type strain sequencing project: providing services to taxonomists for standard genome sequencing and annotation.</title>
        <authorList>
            <consortium name="The Broad Institute Genomics Platform"/>
            <consortium name="The Broad Institute Genome Sequencing Center for Infectious Disease"/>
            <person name="Wu L."/>
            <person name="Ma J."/>
        </authorList>
    </citation>
    <scope>NUCLEOTIDE SEQUENCE [LARGE SCALE GENOMIC DNA]</scope>
    <source>
        <strain evidence="3">KCTC 52127</strain>
    </source>
</reference>
<keyword evidence="1" id="KW-1133">Transmembrane helix</keyword>